<dbReference type="Gene3D" id="3.90.1750.20">
    <property type="entry name" value="Putative Large Serine Recombinase, Chain B, Domain 2"/>
    <property type="match status" value="1"/>
</dbReference>
<dbReference type="Proteomes" id="UP000368032">
    <property type="component" value="Unassembled WGS sequence"/>
</dbReference>
<dbReference type="SMART" id="SM00857">
    <property type="entry name" value="Resolvase"/>
    <property type="match status" value="1"/>
</dbReference>
<feature type="domain" description="Resolvase/invertase-type recombinase catalytic" evidence="1">
    <location>
        <begin position="4"/>
        <end position="148"/>
    </location>
</feature>
<dbReference type="InterPro" id="IPR036162">
    <property type="entry name" value="Resolvase-like_N_sf"/>
</dbReference>
<evidence type="ECO:0008006" key="5">
    <source>
        <dbReference type="Google" id="ProtNLM"/>
    </source>
</evidence>
<feature type="domain" description="Recombinase" evidence="2">
    <location>
        <begin position="155"/>
        <end position="279"/>
    </location>
</feature>
<protein>
    <recommendedName>
        <fullName evidence="5">Recombinase family protein</fullName>
    </recommendedName>
</protein>
<dbReference type="PANTHER" id="PTHR30461:SF23">
    <property type="entry name" value="DNA RECOMBINASE-RELATED"/>
    <property type="match status" value="1"/>
</dbReference>
<dbReference type="AlphaFoldDB" id="A0A5K1IJS5"/>
<name>A0A5K1IJS5_9ACTN</name>
<dbReference type="GO" id="GO:0003677">
    <property type="term" value="F:DNA binding"/>
    <property type="evidence" value="ECO:0007669"/>
    <property type="project" value="InterPro"/>
</dbReference>
<sequence>MGGRAAIYARFSSHNQRGESIEIQVEKSRAYCAENDLRVVATYCDFAQTGTNTDRAEFQRMMADAKRGLFDFVVIYKVTRIMRNRDEMAMARIMLRRCRVEILYAGEDISDGSAGVLQLGMLEVLAEYESALDGERIRDGIQKNAERCMANGCVRYGWDIVDGRYVVNEEEAAAIRLGVRMVLSGKSVADVVRAWEPYRTKRGGKWRFQTVRRILMRRENGGEYRYAGVVVPGGMPAIVPMDDEERVIRMLEDSHRPRAKTEAWDFPLTGKLYDGRDGGLMTGTSGTGKSGRPYHYYRCRSCGRTVRRDVVEKRVADAVREALGSADSRERIARMLADAEEERADEKPLSETIKGELAKIETAFSNIWAAIESGIAPPGGKERIGALKQRQALLKDELRTAEALEAARLDYDRALFWLEGMAAAEVDDAQLLRTFVARVVLGGPDDDDGLRVAFTFDDSAGLGDNPSLPGAIGPGGEVFDRMNASSTISNRQVEKCLYLPFYF</sequence>
<reference evidence="3 4" key="1">
    <citation type="submission" date="2019-10" db="EMBL/GenBank/DDBJ databases">
        <authorList>
            <person name="Wolf R A."/>
        </authorList>
    </citation>
    <scope>NUCLEOTIDE SEQUENCE [LARGE SCALE GENOMIC DNA]</scope>
    <source>
        <strain evidence="3">Collinsella_aerofaciens_DSM_13712</strain>
    </source>
</reference>
<evidence type="ECO:0000313" key="4">
    <source>
        <dbReference type="Proteomes" id="UP000368032"/>
    </source>
</evidence>
<dbReference type="PANTHER" id="PTHR30461">
    <property type="entry name" value="DNA-INVERTASE FROM LAMBDOID PROPHAGE"/>
    <property type="match status" value="1"/>
</dbReference>
<dbReference type="InterPro" id="IPR050639">
    <property type="entry name" value="SSR_resolvase"/>
</dbReference>
<organism evidence="3 4">
    <name type="scientific">Collinsella aerofaciens</name>
    <dbReference type="NCBI Taxonomy" id="74426"/>
    <lineage>
        <taxon>Bacteria</taxon>
        <taxon>Bacillati</taxon>
        <taxon>Actinomycetota</taxon>
        <taxon>Coriobacteriia</taxon>
        <taxon>Coriobacteriales</taxon>
        <taxon>Coriobacteriaceae</taxon>
        <taxon>Collinsella</taxon>
    </lineage>
</organism>
<dbReference type="CDD" id="cd00338">
    <property type="entry name" value="Ser_Recombinase"/>
    <property type="match status" value="1"/>
</dbReference>
<dbReference type="Pfam" id="PF07508">
    <property type="entry name" value="Recombinase"/>
    <property type="match status" value="1"/>
</dbReference>
<gene>
    <name evidence="3" type="ORF">CKJAJONC_01127</name>
</gene>
<dbReference type="InterPro" id="IPR011109">
    <property type="entry name" value="DNA_bind_recombinase_dom"/>
</dbReference>
<dbReference type="InterPro" id="IPR006119">
    <property type="entry name" value="Resolv_N"/>
</dbReference>
<accession>A0A5K1IJS5</accession>
<dbReference type="PROSITE" id="PS51737">
    <property type="entry name" value="RECOMBINASE_DNA_BIND"/>
    <property type="match status" value="1"/>
</dbReference>
<dbReference type="Pfam" id="PF00239">
    <property type="entry name" value="Resolvase"/>
    <property type="match status" value="1"/>
</dbReference>
<dbReference type="Gene3D" id="3.40.50.1390">
    <property type="entry name" value="Resolvase, N-terminal catalytic domain"/>
    <property type="match status" value="1"/>
</dbReference>
<evidence type="ECO:0000259" key="1">
    <source>
        <dbReference type="PROSITE" id="PS51736"/>
    </source>
</evidence>
<evidence type="ECO:0000259" key="2">
    <source>
        <dbReference type="PROSITE" id="PS51737"/>
    </source>
</evidence>
<dbReference type="SUPFAM" id="SSF53041">
    <property type="entry name" value="Resolvase-like"/>
    <property type="match status" value="1"/>
</dbReference>
<evidence type="ECO:0000313" key="3">
    <source>
        <dbReference type="EMBL" id="VWL87406.1"/>
    </source>
</evidence>
<dbReference type="InterPro" id="IPR038109">
    <property type="entry name" value="DNA_bind_recomb_sf"/>
</dbReference>
<proteinExistence type="predicted"/>
<dbReference type="PROSITE" id="PS51736">
    <property type="entry name" value="RECOMBINASES_3"/>
    <property type="match status" value="1"/>
</dbReference>
<dbReference type="RefSeq" id="WP_152067343.1">
    <property type="nucleotide sequence ID" value="NZ_CABWIF010000002.1"/>
</dbReference>
<dbReference type="GO" id="GO:0000150">
    <property type="term" value="F:DNA strand exchange activity"/>
    <property type="evidence" value="ECO:0007669"/>
    <property type="project" value="InterPro"/>
</dbReference>
<dbReference type="EMBL" id="CABWIF010000002">
    <property type="protein sequence ID" value="VWL87406.1"/>
    <property type="molecule type" value="Genomic_DNA"/>
</dbReference>